<sequence>MPEKALSVATYAAGASLATIALVYVFAPTYFIDNTPSTSNNPLSLFSGRKTGVVGLSNAANDCFINSVLQALAGLGDLRIYLIRETHRRKIDDVGVYQIRVPQDDEDSGSDGAGIGRRPMPAWKIAGLQAGLVSKGLKDMIDQLNERPIYRKTISAGPFVRVLETAFQQRISRQQQDAQEFLQIVAERLCDEYHAGRRARRYAKRKAEAQVSAVAPALDGGIAATPSASIVLDGQAVNDKLASLATAASAGESHAKLSPSSSSNGQVGALSAMAQQAGTGNEVIEEGFPMEGKIESQIECLTCGFKPRPSEQPFCTLTLSVPQTVSTSLSACFDSMLKTEYIDDFKCEKCRLVHAVQVLEAEAAQSKSESFRKEARHNAARLQQAIDTDPERPPPDIILPDARYAPKRRIARHFRLVSFPKVLAVHLSRSIYDASKQSQKNFAKVAFPEQLPLGSILHQRKYKLVSVVMHKGSHHSGHYESFRRQIVAPPYSNPHTFQPSHAYSPSSSPAVATPKIGSTSASLTARPVDGSSPVSSSAELPALSDLAADTNGGSSTVSLSAPEPAAANLLLQKTRSAQSSGSSGRAGPSAALPPAPTSAPGKEKGNENTDAAAETHSLRSITRSTLSRITTSSRSGSRGDTQGESPTTTTAAAAAAAATATADDKGKTPSVVVPAAPKPRPRKKKTPDRWWRISDEKVREASTKEVLSMQREVYLLFYDLERESYMGQ</sequence>
<dbReference type="PROSITE" id="PS00972">
    <property type="entry name" value="USP_1"/>
    <property type="match status" value="1"/>
</dbReference>
<keyword evidence="1" id="KW-0645">Protease</keyword>
<dbReference type="PROSITE" id="PS00973">
    <property type="entry name" value="USP_2"/>
    <property type="match status" value="1"/>
</dbReference>
<dbReference type="PANTHER" id="PTHR24006:SF904">
    <property type="entry name" value="UBIQUITIN CARBOXYL-TERMINAL HYDROLASE 16"/>
    <property type="match status" value="1"/>
</dbReference>
<keyword evidence="3" id="KW-1133">Transmembrane helix</keyword>
<keyword evidence="1" id="KW-0788">Thiol protease</keyword>
<proteinExistence type="inferred from homology"/>
<comment type="catalytic activity">
    <reaction evidence="1">
        <text>Thiol-dependent hydrolysis of ester, thioester, amide, peptide and isopeptide bonds formed by the C-terminal Gly of ubiquitin (a 76-residue protein attached to proteins as an intracellular targeting signal).</text>
        <dbReference type="EC" id="3.4.19.12"/>
    </reaction>
</comment>
<dbReference type="SUPFAM" id="SSF54001">
    <property type="entry name" value="Cysteine proteinases"/>
    <property type="match status" value="1"/>
</dbReference>
<reference evidence="5 6" key="1">
    <citation type="submission" date="2024-01" db="EMBL/GenBank/DDBJ databases">
        <authorList>
            <person name="Allen C."/>
            <person name="Tagirdzhanova G."/>
        </authorList>
    </citation>
    <scope>NUCLEOTIDE SEQUENCE [LARGE SCALE GENOMIC DNA]</scope>
    <source>
        <strain evidence="5 6">CBS 119000</strain>
    </source>
</reference>
<dbReference type="InterPro" id="IPR050164">
    <property type="entry name" value="Peptidase_C19"/>
</dbReference>
<comment type="caution">
    <text evidence="5">The sequence shown here is derived from an EMBL/GenBank/DDBJ whole genome shotgun (WGS) entry which is preliminary data.</text>
</comment>
<evidence type="ECO:0000256" key="1">
    <source>
        <dbReference type="RuleBase" id="RU366025"/>
    </source>
</evidence>
<feature type="transmembrane region" description="Helical" evidence="3">
    <location>
        <begin position="12"/>
        <end position="32"/>
    </location>
</feature>
<keyword evidence="3" id="KW-0472">Membrane</keyword>
<feature type="region of interest" description="Disordered" evidence="2">
    <location>
        <begin position="377"/>
        <end position="397"/>
    </location>
</feature>
<dbReference type="PANTHER" id="PTHR24006">
    <property type="entry name" value="UBIQUITIN CARBOXYL-TERMINAL HYDROLASE"/>
    <property type="match status" value="1"/>
</dbReference>
<evidence type="ECO:0000256" key="3">
    <source>
        <dbReference type="SAM" id="Phobius"/>
    </source>
</evidence>
<feature type="compositionally biased region" description="Low complexity" evidence="2">
    <location>
        <begin position="618"/>
        <end position="639"/>
    </location>
</feature>
<dbReference type="EC" id="3.4.19.12" evidence="1"/>
<name>A0ABP0DJ25_9PEZI</name>
<feature type="compositionally biased region" description="Low complexity" evidence="2">
    <location>
        <begin position="576"/>
        <end position="590"/>
    </location>
</feature>
<evidence type="ECO:0000256" key="2">
    <source>
        <dbReference type="SAM" id="MobiDB-lite"/>
    </source>
</evidence>
<dbReference type="PROSITE" id="PS50235">
    <property type="entry name" value="USP_3"/>
    <property type="match status" value="1"/>
</dbReference>
<evidence type="ECO:0000313" key="6">
    <source>
        <dbReference type="Proteomes" id="UP001642502"/>
    </source>
</evidence>
<dbReference type="Proteomes" id="UP001642502">
    <property type="component" value="Unassembled WGS sequence"/>
</dbReference>
<organism evidence="5 6">
    <name type="scientific">Sporothrix epigloea</name>
    <dbReference type="NCBI Taxonomy" id="1892477"/>
    <lineage>
        <taxon>Eukaryota</taxon>
        <taxon>Fungi</taxon>
        <taxon>Dikarya</taxon>
        <taxon>Ascomycota</taxon>
        <taxon>Pezizomycotina</taxon>
        <taxon>Sordariomycetes</taxon>
        <taxon>Sordariomycetidae</taxon>
        <taxon>Ophiostomatales</taxon>
        <taxon>Ophiostomataceae</taxon>
        <taxon>Sporothrix</taxon>
    </lineage>
</organism>
<feature type="compositionally biased region" description="Low complexity" evidence="2">
    <location>
        <begin position="499"/>
        <end position="512"/>
    </location>
</feature>
<keyword evidence="3" id="KW-0812">Transmembrane</keyword>
<dbReference type="InterPro" id="IPR038765">
    <property type="entry name" value="Papain-like_cys_pep_sf"/>
</dbReference>
<feature type="domain" description="USP" evidence="4">
    <location>
        <begin position="54"/>
        <end position="721"/>
    </location>
</feature>
<comment type="similarity">
    <text evidence="1">Belongs to the peptidase C19 family.</text>
</comment>
<accession>A0ABP0DJ25</accession>
<dbReference type="InterPro" id="IPR028889">
    <property type="entry name" value="USP"/>
</dbReference>
<dbReference type="EMBL" id="CAWUON010000035">
    <property type="protein sequence ID" value="CAK7268253.1"/>
    <property type="molecule type" value="Genomic_DNA"/>
</dbReference>
<dbReference type="CDD" id="cd02662">
    <property type="entry name" value="Peptidase_C19F"/>
    <property type="match status" value="1"/>
</dbReference>
<gene>
    <name evidence="5" type="ORF">SEPCBS119000_002966</name>
</gene>
<keyword evidence="1" id="KW-0378">Hydrolase</keyword>
<keyword evidence="6" id="KW-1185">Reference proteome</keyword>
<feature type="compositionally biased region" description="Low complexity" evidence="2">
    <location>
        <begin position="647"/>
        <end position="661"/>
    </location>
</feature>
<feature type="region of interest" description="Disordered" evidence="2">
    <location>
        <begin position="574"/>
        <end position="689"/>
    </location>
</feature>
<feature type="region of interest" description="Disordered" evidence="2">
    <location>
        <begin position="490"/>
        <end position="537"/>
    </location>
</feature>
<keyword evidence="1" id="KW-0833">Ubl conjugation pathway</keyword>
<evidence type="ECO:0000259" key="4">
    <source>
        <dbReference type="PROSITE" id="PS50235"/>
    </source>
</evidence>
<dbReference type="InterPro" id="IPR018200">
    <property type="entry name" value="USP_CS"/>
</dbReference>
<protein>
    <recommendedName>
        <fullName evidence="1">Ubiquitin carboxyl-terminal hydrolase</fullName>
        <ecNumber evidence="1">3.4.19.12</ecNumber>
    </recommendedName>
</protein>
<evidence type="ECO:0000313" key="5">
    <source>
        <dbReference type="EMBL" id="CAK7268253.1"/>
    </source>
</evidence>
<dbReference type="InterPro" id="IPR001394">
    <property type="entry name" value="Peptidase_C19_UCH"/>
</dbReference>
<dbReference type="Pfam" id="PF00443">
    <property type="entry name" value="UCH"/>
    <property type="match status" value="1"/>
</dbReference>
<dbReference type="Gene3D" id="3.90.70.10">
    <property type="entry name" value="Cysteine proteinases"/>
    <property type="match status" value="1"/>
</dbReference>